<evidence type="ECO:0000313" key="1">
    <source>
        <dbReference type="EMBL" id="GAG47375.1"/>
    </source>
</evidence>
<organism evidence="1">
    <name type="scientific">marine sediment metagenome</name>
    <dbReference type="NCBI Taxonomy" id="412755"/>
    <lineage>
        <taxon>unclassified sequences</taxon>
        <taxon>metagenomes</taxon>
        <taxon>ecological metagenomes</taxon>
    </lineage>
</organism>
<dbReference type="Gene3D" id="3.30.470.10">
    <property type="match status" value="1"/>
</dbReference>
<accession>X0XVI1</accession>
<proteinExistence type="predicted"/>
<sequence>MVRADDSAFSEGRGCYTSVRIQAGRPRFAERHVQRLQRGA</sequence>
<protein>
    <recommendedName>
        <fullName evidence="2">Aminodeoxychorismate lyase</fullName>
    </recommendedName>
</protein>
<comment type="caution">
    <text evidence="1">The sequence shown here is derived from an EMBL/GenBank/DDBJ whole genome shotgun (WGS) entry which is preliminary data.</text>
</comment>
<dbReference type="SUPFAM" id="SSF56752">
    <property type="entry name" value="D-aminoacid aminotransferase-like PLP-dependent enzymes"/>
    <property type="match status" value="1"/>
</dbReference>
<dbReference type="GO" id="GO:0003824">
    <property type="term" value="F:catalytic activity"/>
    <property type="evidence" value="ECO:0007669"/>
    <property type="project" value="InterPro"/>
</dbReference>
<feature type="non-terminal residue" evidence="1">
    <location>
        <position position="40"/>
    </location>
</feature>
<dbReference type="InterPro" id="IPR043131">
    <property type="entry name" value="BCAT-like_N"/>
</dbReference>
<reference evidence="1" key="1">
    <citation type="journal article" date="2014" name="Front. Microbiol.">
        <title>High frequency of phylogenetically diverse reductive dehalogenase-homologous genes in deep subseafloor sedimentary metagenomes.</title>
        <authorList>
            <person name="Kawai M."/>
            <person name="Futagami T."/>
            <person name="Toyoda A."/>
            <person name="Takaki Y."/>
            <person name="Nishi S."/>
            <person name="Hori S."/>
            <person name="Arai W."/>
            <person name="Tsubouchi T."/>
            <person name="Morono Y."/>
            <person name="Uchiyama I."/>
            <person name="Ito T."/>
            <person name="Fujiyama A."/>
            <person name="Inagaki F."/>
            <person name="Takami H."/>
        </authorList>
    </citation>
    <scope>NUCLEOTIDE SEQUENCE</scope>
    <source>
        <strain evidence="1">Expedition CK06-06</strain>
    </source>
</reference>
<evidence type="ECO:0008006" key="2">
    <source>
        <dbReference type="Google" id="ProtNLM"/>
    </source>
</evidence>
<name>X0XVI1_9ZZZZ</name>
<dbReference type="AlphaFoldDB" id="X0XVI1"/>
<dbReference type="InterPro" id="IPR036038">
    <property type="entry name" value="Aminotransferase-like"/>
</dbReference>
<gene>
    <name evidence="1" type="ORF">S01H1_76884</name>
</gene>
<dbReference type="EMBL" id="BARS01051644">
    <property type="protein sequence ID" value="GAG47375.1"/>
    <property type="molecule type" value="Genomic_DNA"/>
</dbReference>